<dbReference type="AlphaFoldDB" id="A0AAD7GB59"/>
<name>A0AAD7GB59_MYCRO</name>
<proteinExistence type="predicted"/>
<organism evidence="2 3">
    <name type="scientific">Mycena rosella</name>
    <name type="common">Pink bonnet</name>
    <name type="synonym">Agaricus rosellus</name>
    <dbReference type="NCBI Taxonomy" id="1033263"/>
    <lineage>
        <taxon>Eukaryota</taxon>
        <taxon>Fungi</taxon>
        <taxon>Dikarya</taxon>
        <taxon>Basidiomycota</taxon>
        <taxon>Agaricomycotina</taxon>
        <taxon>Agaricomycetes</taxon>
        <taxon>Agaricomycetidae</taxon>
        <taxon>Agaricales</taxon>
        <taxon>Marasmiineae</taxon>
        <taxon>Mycenaceae</taxon>
        <taxon>Mycena</taxon>
    </lineage>
</organism>
<keyword evidence="3" id="KW-1185">Reference proteome</keyword>
<evidence type="ECO:0000313" key="3">
    <source>
        <dbReference type="Proteomes" id="UP001221757"/>
    </source>
</evidence>
<protein>
    <submittedName>
        <fullName evidence="2">Uncharacterized protein</fullName>
    </submittedName>
</protein>
<reference evidence="2" key="1">
    <citation type="submission" date="2023-03" db="EMBL/GenBank/DDBJ databases">
        <title>Massive genome expansion in bonnet fungi (Mycena s.s.) driven by repeated elements and novel gene families across ecological guilds.</title>
        <authorList>
            <consortium name="Lawrence Berkeley National Laboratory"/>
            <person name="Harder C.B."/>
            <person name="Miyauchi S."/>
            <person name="Viragh M."/>
            <person name="Kuo A."/>
            <person name="Thoen E."/>
            <person name="Andreopoulos B."/>
            <person name="Lu D."/>
            <person name="Skrede I."/>
            <person name="Drula E."/>
            <person name="Henrissat B."/>
            <person name="Morin E."/>
            <person name="Kohler A."/>
            <person name="Barry K."/>
            <person name="LaButti K."/>
            <person name="Morin E."/>
            <person name="Salamov A."/>
            <person name="Lipzen A."/>
            <person name="Mereny Z."/>
            <person name="Hegedus B."/>
            <person name="Baldrian P."/>
            <person name="Stursova M."/>
            <person name="Weitz H."/>
            <person name="Taylor A."/>
            <person name="Grigoriev I.V."/>
            <person name="Nagy L.G."/>
            <person name="Martin F."/>
            <person name="Kauserud H."/>
        </authorList>
    </citation>
    <scope>NUCLEOTIDE SEQUENCE</scope>
    <source>
        <strain evidence="2">CBHHK067</strain>
    </source>
</reference>
<sequence length="68" mass="7674">MVETEMRGGRLMGKELARWEVGHFRSRTKLIGTRRSPPASPTSDAKSGERQTARATYSIYTKLSSWSN</sequence>
<evidence type="ECO:0000313" key="2">
    <source>
        <dbReference type="EMBL" id="KAJ7674448.1"/>
    </source>
</evidence>
<comment type="caution">
    <text evidence="2">The sequence shown here is derived from an EMBL/GenBank/DDBJ whole genome shotgun (WGS) entry which is preliminary data.</text>
</comment>
<gene>
    <name evidence="2" type="ORF">B0H17DRAFT_1082058</name>
</gene>
<feature type="region of interest" description="Disordered" evidence="1">
    <location>
        <begin position="28"/>
        <end position="53"/>
    </location>
</feature>
<evidence type="ECO:0000256" key="1">
    <source>
        <dbReference type="SAM" id="MobiDB-lite"/>
    </source>
</evidence>
<accession>A0AAD7GB59</accession>
<dbReference type="EMBL" id="JARKIE010000154">
    <property type="protein sequence ID" value="KAJ7674448.1"/>
    <property type="molecule type" value="Genomic_DNA"/>
</dbReference>
<dbReference type="Proteomes" id="UP001221757">
    <property type="component" value="Unassembled WGS sequence"/>
</dbReference>